<name>A0A0C9WD92_9AGAM</name>
<dbReference type="HOGENOM" id="CLU_016306_0_0_1"/>
<dbReference type="EMBL" id="KN839853">
    <property type="protein sequence ID" value="KIJ62836.1"/>
    <property type="molecule type" value="Genomic_DNA"/>
</dbReference>
<evidence type="ECO:0000313" key="3">
    <source>
        <dbReference type="Proteomes" id="UP000053820"/>
    </source>
</evidence>
<dbReference type="OrthoDB" id="2507647at2759"/>
<keyword evidence="3" id="KW-1185">Reference proteome</keyword>
<feature type="region of interest" description="Disordered" evidence="1">
    <location>
        <begin position="397"/>
        <end position="470"/>
    </location>
</feature>
<dbReference type="Proteomes" id="UP000053820">
    <property type="component" value="Unassembled WGS sequence"/>
</dbReference>
<feature type="compositionally biased region" description="Basic residues" evidence="1">
    <location>
        <begin position="451"/>
        <end position="465"/>
    </location>
</feature>
<evidence type="ECO:0000256" key="1">
    <source>
        <dbReference type="SAM" id="MobiDB-lite"/>
    </source>
</evidence>
<feature type="compositionally biased region" description="Low complexity" evidence="1">
    <location>
        <begin position="429"/>
        <end position="447"/>
    </location>
</feature>
<protein>
    <submittedName>
        <fullName evidence="2">Uncharacterized protein</fullName>
    </submittedName>
</protein>
<organism evidence="2 3">
    <name type="scientific">Hydnomerulius pinastri MD-312</name>
    <dbReference type="NCBI Taxonomy" id="994086"/>
    <lineage>
        <taxon>Eukaryota</taxon>
        <taxon>Fungi</taxon>
        <taxon>Dikarya</taxon>
        <taxon>Basidiomycota</taxon>
        <taxon>Agaricomycotina</taxon>
        <taxon>Agaricomycetes</taxon>
        <taxon>Agaricomycetidae</taxon>
        <taxon>Boletales</taxon>
        <taxon>Boletales incertae sedis</taxon>
        <taxon>Leucogyrophana</taxon>
    </lineage>
</organism>
<sequence>MSLVDLERPMSVIPERRRRQSPEIIDVDALDGDDIVYLRSSPARQRRRVAEDGRSVPSDREVIHIADSDDDQEIQFVGHNPARIPRPRPVRRDRIFSPPPPPQMGGIPPVPPIPQRFLPMRRRPPPFPTVPGLVIPNEQPFPFEADLRSAPRPVENPPAAIPPPAAARPSHHAPAMGFGGALLAGVRHVMRNRGEEFLEPHPARRNTWGFPGAVIMRWDPFDLFGAEEDYPVDDLDGLPFFADDDPPFGGVRHQLERMFERRDGHPSEPDYKPEYTHPNKPLPGFTHDFVPVSSSSPTSSVIVLDDSPGPSNASSGGSRSSDSALACALCHDPLILGASDIAEGREQRKLWGLRCGHLLDGRCIEKLMKPAPPVPQNPPQIDVKGKGKMIPETQDFLPSSCHDNPAEDQVADYNPMRSRLRPRRGMPGSFPSPSRSAQSSQSTAQSTVRRPTARSHAGYRGKGKGKANAPVVEAEHEWSCPVSGCGHVHLSLLVDGRWKNDEKRGAIAVFV</sequence>
<feature type="region of interest" description="Disordered" evidence="1">
    <location>
        <begin position="297"/>
        <end position="322"/>
    </location>
</feature>
<evidence type="ECO:0000313" key="2">
    <source>
        <dbReference type="EMBL" id="KIJ62836.1"/>
    </source>
</evidence>
<accession>A0A0C9WD92</accession>
<proteinExistence type="predicted"/>
<reference evidence="2 3" key="1">
    <citation type="submission" date="2014-04" db="EMBL/GenBank/DDBJ databases">
        <title>Evolutionary Origins and Diversification of the Mycorrhizal Mutualists.</title>
        <authorList>
            <consortium name="DOE Joint Genome Institute"/>
            <consortium name="Mycorrhizal Genomics Consortium"/>
            <person name="Kohler A."/>
            <person name="Kuo A."/>
            <person name="Nagy L.G."/>
            <person name="Floudas D."/>
            <person name="Copeland A."/>
            <person name="Barry K.W."/>
            <person name="Cichocki N."/>
            <person name="Veneault-Fourrey C."/>
            <person name="LaButti K."/>
            <person name="Lindquist E.A."/>
            <person name="Lipzen A."/>
            <person name="Lundell T."/>
            <person name="Morin E."/>
            <person name="Murat C."/>
            <person name="Riley R."/>
            <person name="Ohm R."/>
            <person name="Sun H."/>
            <person name="Tunlid A."/>
            <person name="Henrissat B."/>
            <person name="Grigoriev I.V."/>
            <person name="Hibbett D.S."/>
            <person name="Martin F."/>
        </authorList>
    </citation>
    <scope>NUCLEOTIDE SEQUENCE [LARGE SCALE GENOMIC DNA]</scope>
    <source>
        <strain evidence="2 3">MD-312</strain>
    </source>
</reference>
<gene>
    <name evidence="2" type="ORF">HYDPIDRAFT_113943</name>
</gene>
<dbReference type="AlphaFoldDB" id="A0A0C9WD92"/>